<dbReference type="OMA" id="IYKNFDW"/>
<keyword evidence="9 12" id="KW-0472">Membrane</keyword>
<dbReference type="STRING" id="4955.A0A1G4MJK0"/>
<comment type="function">
    <text evidence="12">The coatomer is a cytosolic protein complex that binds to dilysine motifs and reversibly associates with Golgi non-clathrin-coated vesicles, which further mediate biosynthetic protein transport from the ER, via the Golgi up to the trans Golgi network. Coatomer complex is required for budding from Golgi membranes, and is essential for the retrograde Golgi-to-ER transport of dilysine-tagged proteins.</text>
</comment>
<evidence type="ECO:0000259" key="14">
    <source>
        <dbReference type="Pfam" id="PF07718"/>
    </source>
</evidence>
<accession>A0A1G4MJK0</accession>
<reference evidence="16 17" key="1">
    <citation type="submission" date="2016-03" db="EMBL/GenBank/DDBJ databases">
        <authorList>
            <person name="Devillers H."/>
        </authorList>
    </citation>
    <scope>NUCLEOTIDE SEQUENCE [LARGE SCALE GENOMIC DNA]</scope>
    <source>
        <strain evidence="16">CBS 6772</strain>
    </source>
</reference>
<keyword evidence="17" id="KW-1185">Reference proteome</keyword>
<evidence type="ECO:0000256" key="2">
    <source>
        <dbReference type="ARBA" id="ARBA00017024"/>
    </source>
</evidence>
<comment type="subcellular location">
    <subcellularLocation>
        <location evidence="12">Cytoplasm</location>
    </subcellularLocation>
    <subcellularLocation>
        <location evidence="1 12">Golgi apparatus membrane</location>
        <topology evidence="1 12">Peripheral membrane protein</topology>
        <orientation evidence="1 12">Cytoplasmic side</orientation>
    </subcellularLocation>
    <subcellularLocation>
        <location evidence="12">Cytoplasmic vesicle</location>
        <location evidence="12">COPI-coated vesicle membrane</location>
        <topology evidence="12">Peripheral membrane protein</topology>
        <orientation evidence="12">Cytoplasmic side</orientation>
    </subcellularLocation>
</comment>
<evidence type="ECO:0000256" key="5">
    <source>
        <dbReference type="ARBA" id="ARBA00022737"/>
    </source>
</evidence>
<feature type="domain" description="Clathrin/coatomer adaptor adaptin-like N-terminal" evidence="13">
    <location>
        <begin position="26"/>
        <end position="538"/>
    </location>
</feature>
<dbReference type="GO" id="GO:0030126">
    <property type="term" value="C:COPI vesicle coat"/>
    <property type="evidence" value="ECO:0007669"/>
    <property type="project" value="InterPro"/>
</dbReference>
<keyword evidence="3 12" id="KW-0813">Transport</keyword>
<dbReference type="FunFam" id="1.25.10.10:FF:000430">
    <property type="entry name" value="Coatomer subunit beta"/>
    <property type="match status" value="1"/>
</dbReference>
<dbReference type="GO" id="GO:0006888">
    <property type="term" value="P:endoplasmic reticulum to Golgi vesicle-mediated transport"/>
    <property type="evidence" value="ECO:0007669"/>
    <property type="project" value="TreeGrafter"/>
</dbReference>
<dbReference type="EMBL" id="LT598491">
    <property type="protein sequence ID" value="SCW04048.1"/>
    <property type="molecule type" value="Genomic_DNA"/>
</dbReference>
<evidence type="ECO:0000256" key="8">
    <source>
        <dbReference type="ARBA" id="ARBA00023034"/>
    </source>
</evidence>
<dbReference type="AlphaFoldDB" id="A0A1G4MJK0"/>
<evidence type="ECO:0000256" key="9">
    <source>
        <dbReference type="ARBA" id="ARBA00023136"/>
    </source>
</evidence>
<dbReference type="Pfam" id="PF14806">
    <property type="entry name" value="Coatomer_b_Cpla"/>
    <property type="match status" value="1"/>
</dbReference>
<dbReference type="InterPro" id="IPR016460">
    <property type="entry name" value="COPB1"/>
</dbReference>
<dbReference type="InterPro" id="IPR002553">
    <property type="entry name" value="Clathrin/coatomer_adapt-like_N"/>
</dbReference>
<evidence type="ECO:0000256" key="7">
    <source>
        <dbReference type="ARBA" id="ARBA00022927"/>
    </source>
</evidence>
<proteinExistence type="predicted"/>
<dbReference type="GO" id="GO:0000139">
    <property type="term" value="C:Golgi membrane"/>
    <property type="evidence" value="ECO:0007669"/>
    <property type="project" value="UniProtKB-SubCell"/>
</dbReference>
<feature type="domain" description="Coatomer beta subunit appendage platform" evidence="15">
    <location>
        <begin position="829"/>
        <end position="958"/>
    </location>
</feature>
<keyword evidence="5" id="KW-0677">Repeat</keyword>
<dbReference type="OrthoDB" id="10261439at2759"/>
<dbReference type="Pfam" id="PF07718">
    <property type="entry name" value="Coatamer_beta_C"/>
    <property type="match status" value="1"/>
</dbReference>
<organism evidence="16 17">
    <name type="scientific">Lachancea fermentati</name>
    <name type="common">Zygosaccharomyces fermentati</name>
    <dbReference type="NCBI Taxonomy" id="4955"/>
    <lineage>
        <taxon>Eukaryota</taxon>
        <taxon>Fungi</taxon>
        <taxon>Dikarya</taxon>
        <taxon>Ascomycota</taxon>
        <taxon>Saccharomycotina</taxon>
        <taxon>Saccharomycetes</taxon>
        <taxon>Saccharomycetales</taxon>
        <taxon>Saccharomycetaceae</taxon>
        <taxon>Lachancea</taxon>
    </lineage>
</organism>
<comment type="subunit">
    <text evidence="12">Oligomeric complex that consists of at least the alpha, beta, beta', gamma, delta, epsilon and zeta subunits.</text>
</comment>
<dbReference type="PANTHER" id="PTHR10635:SF0">
    <property type="entry name" value="COATOMER SUBUNIT BETA"/>
    <property type="match status" value="1"/>
</dbReference>
<protein>
    <recommendedName>
        <fullName evidence="2 12">Coatomer subunit beta</fullName>
    </recommendedName>
    <alternativeName>
        <fullName evidence="11 12">Beta-coat protein</fullName>
    </alternativeName>
</protein>
<dbReference type="PIRSF" id="PIRSF005727">
    <property type="entry name" value="Coatomer_beta_subunit"/>
    <property type="match status" value="1"/>
</dbReference>
<evidence type="ECO:0000313" key="17">
    <source>
        <dbReference type="Proteomes" id="UP000190831"/>
    </source>
</evidence>
<keyword evidence="6 12" id="KW-0931">ER-Golgi transport</keyword>
<keyword evidence="10 12" id="KW-0968">Cytoplasmic vesicle</keyword>
<dbReference type="GO" id="GO:0006891">
    <property type="term" value="P:intra-Golgi vesicle-mediated transport"/>
    <property type="evidence" value="ECO:0007669"/>
    <property type="project" value="TreeGrafter"/>
</dbReference>
<gene>
    <name evidence="16" type="ORF">LAFE_0H04764G</name>
</gene>
<dbReference type="InterPro" id="IPR029446">
    <property type="entry name" value="COPB1_appendage_platform_dom"/>
</dbReference>
<dbReference type="Gene3D" id="1.25.10.10">
    <property type="entry name" value="Leucine-rich Repeat Variant"/>
    <property type="match status" value="1"/>
</dbReference>
<evidence type="ECO:0000256" key="10">
    <source>
        <dbReference type="ARBA" id="ARBA00023329"/>
    </source>
</evidence>
<dbReference type="InterPro" id="IPR011710">
    <property type="entry name" value="Coatomer_bsu_C"/>
</dbReference>
<evidence type="ECO:0000256" key="3">
    <source>
        <dbReference type="ARBA" id="ARBA00022448"/>
    </source>
</evidence>
<keyword evidence="7 12" id="KW-0653">Protein transport</keyword>
<evidence type="ECO:0000256" key="11">
    <source>
        <dbReference type="ARBA" id="ARBA00030841"/>
    </source>
</evidence>
<feature type="domain" description="Coatomer beta subunit C-terminal" evidence="14">
    <location>
        <begin position="682"/>
        <end position="824"/>
    </location>
</feature>
<dbReference type="SUPFAM" id="SSF48371">
    <property type="entry name" value="ARM repeat"/>
    <property type="match status" value="1"/>
</dbReference>
<evidence type="ECO:0000256" key="12">
    <source>
        <dbReference type="PIRNR" id="PIRNR005727"/>
    </source>
</evidence>
<dbReference type="PANTHER" id="PTHR10635">
    <property type="entry name" value="COATOMER SUBUNIT BETA"/>
    <property type="match status" value="1"/>
</dbReference>
<dbReference type="InterPro" id="IPR016024">
    <property type="entry name" value="ARM-type_fold"/>
</dbReference>
<evidence type="ECO:0000259" key="15">
    <source>
        <dbReference type="Pfam" id="PF14806"/>
    </source>
</evidence>
<evidence type="ECO:0000313" key="16">
    <source>
        <dbReference type="EMBL" id="SCW04048.1"/>
    </source>
</evidence>
<evidence type="ECO:0000256" key="4">
    <source>
        <dbReference type="ARBA" id="ARBA00022490"/>
    </source>
</evidence>
<sequence length="973" mass="108633">MSKSLRQPAYTLVYDPNPNAVGYTIAELQKSLEKGSEEEKIETMKRILVTMLDGNPLPELLMHVIRFVMPSKNKQMKKLLYFYWEIVPKLDAEGKLRQEMILVCNAIQHDLQHPNEYIRGNTLRFLMKLKEADLLEQMVPAVRACLEYRHAYVRKYAILAVLSIYQVSEHLIPDACEVINSFLVAETDPICKRNAFLGLASLERESALNYLQENITSIENLDSLLQDAFIEFIRRDAIQTPALKTQYVDLLQDLLSSTNSNEVIFEASIALTVLSNNPIILCEVATKLIDLAVKESDNNVKLIVLERIQDIHTRNPGSLEDLALDILRVLSAQDLDVRAKALEIALELVTSRNIDDVIKLLKKELQITVSNSQDDEKALEYRQLLIKNIHKVAIKFVEVSADVVSLFLEFVGDLSSDAASGVISFIKEVIEKYPQLREDILQRLIGALSNVNSAKAYRGALWILGESSLDASDIQSSWKHIRSSIGEVPIVQAEMLRLNNGEEQAETNTEQIAPTGPVVLPDGTYATESAFTTVQTKSLSKEEKDSRPPLRRFILNGDFYTTSVLATTIVKLVIRFEKKSTDEALINAMKAEGLLFLVSILRAGQSNIVEKKIDEDSAERIMAAISILMDETKKDESSEEQQLLEMAFLDATKSSYKSRVAIAQRKSDKKSASVLAQSAEPIDKSISFRQFAQADIHSTPVDTIDQDLEIAISGGSSVEKQQVNSIASKLKKIVPLTGFSDPVYAEAYITTHQFDVVLDVLLVNQTKETLKNLHVQFATLGDLKIIDNPPSTNVIAHGFHKLTVTVKVSSADTGVIFGNIIYDGGHGEDSRYVIMNDLHVDIMDYIKPAKTDDATFRKMWNAFEWENKITVKSKLPTLHAYLAELVKGTSMGILTPEEALGDEDCRFLSCNLYSKSSFGEDALANLCIEKDPVTNEIVGHVRIRSKGQGLALSLGDRVALIARQMNKITLDRV</sequence>
<dbReference type="Proteomes" id="UP000190831">
    <property type="component" value="Chromosome H"/>
</dbReference>
<evidence type="ECO:0000256" key="1">
    <source>
        <dbReference type="ARBA" id="ARBA00004255"/>
    </source>
</evidence>
<dbReference type="Pfam" id="PF01602">
    <property type="entry name" value="Adaptin_N"/>
    <property type="match status" value="1"/>
</dbReference>
<dbReference type="GO" id="GO:0005198">
    <property type="term" value="F:structural molecule activity"/>
    <property type="evidence" value="ECO:0007669"/>
    <property type="project" value="InterPro"/>
</dbReference>
<name>A0A1G4MJK0_LACFM</name>
<keyword evidence="4 12" id="KW-0963">Cytoplasm</keyword>
<evidence type="ECO:0000256" key="6">
    <source>
        <dbReference type="ARBA" id="ARBA00022892"/>
    </source>
</evidence>
<evidence type="ECO:0000259" key="13">
    <source>
        <dbReference type="Pfam" id="PF01602"/>
    </source>
</evidence>
<dbReference type="GO" id="GO:0006886">
    <property type="term" value="P:intracellular protein transport"/>
    <property type="evidence" value="ECO:0007669"/>
    <property type="project" value="InterPro"/>
</dbReference>
<keyword evidence="8 12" id="KW-0333">Golgi apparatus</keyword>
<dbReference type="InterPro" id="IPR011989">
    <property type="entry name" value="ARM-like"/>
</dbReference>